<name>A0A0A9DU90_ARUDO</name>
<reference evidence="1" key="1">
    <citation type="submission" date="2014-09" db="EMBL/GenBank/DDBJ databases">
        <authorList>
            <person name="Magalhaes I.L.F."/>
            <person name="Oliveira U."/>
            <person name="Santos F.R."/>
            <person name="Vidigal T.H.D.A."/>
            <person name="Brescovit A.D."/>
            <person name="Santos A.J."/>
        </authorList>
    </citation>
    <scope>NUCLEOTIDE SEQUENCE</scope>
    <source>
        <tissue evidence="1">Shoot tissue taken approximately 20 cm above the soil surface</tissue>
    </source>
</reference>
<evidence type="ECO:0000313" key="1">
    <source>
        <dbReference type="EMBL" id="JAD91376.1"/>
    </source>
</evidence>
<sequence>MTEIYKTTVIKIAHSDAEKYCPDRIDS</sequence>
<dbReference type="AlphaFoldDB" id="A0A0A9DU90"/>
<protein>
    <submittedName>
        <fullName evidence="1">Uncharacterized protein</fullName>
    </submittedName>
</protein>
<proteinExistence type="predicted"/>
<organism evidence="1">
    <name type="scientific">Arundo donax</name>
    <name type="common">Giant reed</name>
    <name type="synonym">Donax arundinaceus</name>
    <dbReference type="NCBI Taxonomy" id="35708"/>
    <lineage>
        <taxon>Eukaryota</taxon>
        <taxon>Viridiplantae</taxon>
        <taxon>Streptophyta</taxon>
        <taxon>Embryophyta</taxon>
        <taxon>Tracheophyta</taxon>
        <taxon>Spermatophyta</taxon>
        <taxon>Magnoliopsida</taxon>
        <taxon>Liliopsida</taxon>
        <taxon>Poales</taxon>
        <taxon>Poaceae</taxon>
        <taxon>PACMAD clade</taxon>
        <taxon>Arundinoideae</taxon>
        <taxon>Arundineae</taxon>
        <taxon>Arundo</taxon>
    </lineage>
</organism>
<accession>A0A0A9DU90</accession>
<dbReference type="EMBL" id="GBRH01206519">
    <property type="protein sequence ID" value="JAD91376.1"/>
    <property type="molecule type" value="Transcribed_RNA"/>
</dbReference>
<reference evidence="1" key="2">
    <citation type="journal article" date="2015" name="Data Brief">
        <title>Shoot transcriptome of the giant reed, Arundo donax.</title>
        <authorList>
            <person name="Barrero R.A."/>
            <person name="Guerrero F.D."/>
            <person name="Moolhuijzen P."/>
            <person name="Goolsby J.A."/>
            <person name="Tidwell J."/>
            <person name="Bellgard S.E."/>
            <person name="Bellgard M.I."/>
        </authorList>
    </citation>
    <scope>NUCLEOTIDE SEQUENCE</scope>
    <source>
        <tissue evidence="1">Shoot tissue taken approximately 20 cm above the soil surface</tissue>
    </source>
</reference>